<dbReference type="GO" id="GO:0004065">
    <property type="term" value="F:arylsulfatase activity"/>
    <property type="evidence" value="ECO:0007669"/>
    <property type="project" value="TreeGrafter"/>
</dbReference>
<evidence type="ECO:0000259" key="7">
    <source>
        <dbReference type="Pfam" id="PF00884"/>
    </source>
</evidence>
<accession>A0A7J7EYA8</accession>
<keyword evidence="5" id="KW-0106">Calcium</keyword>
<evidence type="ECO:0000313" key="8">
    <source>
        <dbReference type="EMBL" id="KAF5920759.1"/>
    </source>
</evidence>
<name>A0A7J7EYA8_DICBM</name>
<dbReference type="Pfam" id="PF00884">
    <property type="entry name" value="Sulfatase"/>
    <property type="match status" value="1"/>
</dbReference>
<evidence type="ECO:0000256" key="4">
    <source>
        <dbReference type="ARBA" id="ARBA00022801"/>
    </source>
</evidence>
<comment type="caution">
    <text evidence="8">The sequence shown here is derived from an EMBL/GenBank/DDBJ whole genome shotgun (WGS) entry which is preliminary data.</text>
</comment>
<evidence type="ECO:0000256" key="6">
    <source>
        <dbReference type="SAM" id="Phobius"/>
    </source>
</evidence>
<gene>
    <name evidence="8" type="ORF">HPG69_010293</name>
</gene>
<evidence type="ECO:0000256" key="2">
    <source>
        <dbReference type="ARBA" id="ARBA00008779"/>
    </source>
</evidence>
<keyword evidence="6" id="KW-1133">Transmembrane helix</keyword>
<feature type="transmembrane region" description="Helical" evidence="6">
    <location>
        <begin position="177"/>
        <end position="196"/>
    </location>
</feature>
<dbReference type="PANTHER" id="PTHR42693">
    <property type="entry name" value="ARYLSULFATASE FAMILY MEMBER"/>
    <property type="match status" value="1"/>
</dbReference>
<dbReference type="EMBL" id="JACDTQ010001911">
    <property type="protein sequence ID" value="KAF5920759.1"/>
    <property type="molecule type" value="Genomic_DNA"/>
</dbReference>
<dbReference type="SUPFAM" id="SSF53649">
    <property type="entry name" value="Alkaline phosphatase-like"/>
    <property type="match status" value="1"/>
</dbReference>
<dbReference type="PROSITE" id="PS00149">
    <property type="entry name" value="SULFATASE_2"/>
    <property type="match status" value="1"/>
</dbReference>
<dbReference type="AlphaFoldDB" id="A0A7J7EYA8"/>
<dbReference type="GO" id="GO:0046872">
    <property type="term" value="F:metal ion binding"/>
    <property type="evidence" value="ECO:0007669"/>
    <property type="project" value="UniProtKB-KW"/>
</dbReference>
<sequence>MCLLLNTCLSQGVNEDKPNIVLIMVDDLGIGDLGCYGNDTIRTPHVDSLAREGVRLTQHISAASLCTPSRAAFLTGRYPIRSGMVSKMDSRVITSLGVSSGLFLNETTFAALVKNQGYTTALIGKWHQGLNCLSRSDHCHHPYNYGFDYYYGMPLTLFEPCWPDPSRDAELAIGSKIWLCVQLVAITVLTLTIGKLSRWISVPWSLILSMILFIFLLGYFWFSSYTSPLYWACLLMREHEITEQPMKAERAGSIMVKEAVSFLERNREGPFLLFYSFLHVHAPLPTTTEFIGTSKHGLYGDNVEEMDSIVGKLPDLSRRNLHDLIVQDTRTLSLASL</sequence>
<keyword evidence="6" id="KW-0812">Transmembrane</keyword>
<keyword evidence="3" id="KW-0479">Metal-binding</keyword>
<feature type="domain" description="Sulfatase N-terminal" evidence="7">
    <location>
        <begin position="18"/>
        <end position="314"/>
    </location>
</feature>
<dbReference type="InterPro" id="IPR050738">
    <property type="entry name" value="Sulfatase"/>
</dbReference>
<dbReference type="PROSITE" id="PS00523">
    <property type="entry name" value="SULFATASE_1"/>
    <property type="match status" value="1"/>
</dbReference>
<organism evidence="8 9">
    <name type="scientific">Diceros bicornis minor</name>
    <name type="common">South-central black rhinoceros</name>
    <dbReference type="NCBI Taxonomy" id="77932"/>
    <lineage>
        <taxon>Eukaryota</taxon>
        <taxon>Metazoa</taxon>
        <taxon>Chordata</taxon>
        <taxon>Craniata</taxon>
        <taxon>Vertebrata</taxon>
        <taxon>Euteleostomi</taxon>
        <taxon>Mammalia</taxon>
        <taxon>Eutheria</taxon>
        <taxon>Laurasiatheria</taxon>
        <taxon>Perissodactyla</taxon>
        <taxon>Rhinocerotidae</taxon>
        <taxon>Diceros</taxon>
    </lineage>
</organism>
<reference evidence="8 9" key="1">
    <citation type="journal article" date="2020" name="Mol. Biol. Evol.">
        <title>Interspecific Gene Flow and the Evolution of Specialization in Black and White Rhinoceros.</title>
        <authorList>
            <person name="Moodley Y."/>
            <person name="Westbury M.V."/>
            <person name="Russo I.M."/>
            <person name="Gopalakrishnan S."/>
            <person name="Rakotoarivelo A."/>
            <person name="Olsen R.A."/>
            <person name="Prost S."/>
            <person name="Tunstall T."/>
            <person name="Ryder O.A."/>
            <person name="Dalen L."/>
            <person name="Bruford M.W."/>
        </authorList>
    </citation>
    <scope>NUCLEOTIDE SEQUENCE [LARGE SCALE GENOMIC DNA]</scope>
    <source>
        <strain evidence="8">SBR-YM</strain>
        <tissue evidence="8">Skin</tissue>
    </source>
</reference>
<evidence type="ECO:0000313" key="9">
    <source>
        <dbReference type="Proteomes" id="UP000551758"/>
    </source>
</evidence>
<comment type="cofactor">
    <cofactor evidence="1">
        <name>Ca(2+)</name>
        <dbReference type="ChEBI" id="CHEBI:29108"/>
    </cofactor>
</comment>
<keyword evidence="6" id="KW-0472">Membrane</keyword>
<evidence type="ECO:0000256" key="3">
    <source>
        <dbReference type="ARBA" id="ARBA00022723"/>
    </source>
</evidence>
<dbReference type="InterPro" id="IPR017850">
    <property type="entry name" value="Alkaline_phosphatase_core_sf"/>
</dbReference>
<keyword evidence="4" id="KW-0378">Hydrolase</keyword>
<dbReference type="InterPro" id="IPR000917">
    <property type="entry name" value="Sulfatase_N"/>
</dbReference>
<keyword evidence="9" id="KW-1185">Reference proteome</keyword>
<feature type="transmembrane region" description="Helical" evidence="6">
    <location>
        <begin position="202"/>
        <end position="222"/>
    </location>
</feature>
<evidence type="ECO:0000256" key="5">
    <source>
        <dbReference type="ARBA" id="ARBA00022837"/>
    </source>
</evidence>
<dbReference type="FunFam" id="3.40.720.10:FF:000233">
    <property type="entry name" value="Predicted protein"/>
    <property type="match status" value="1"/>
</dbReference>
<dbReference type="Gene3D" id="3.40.720.10">
    <property type="entry name" value="Alkaline Phosphatase, subunit A"/>
    <property type="match status" value="1"/>
</dbReference>
<protein>
    <recommendedName>
        <fullName evidence="7">Sulfatase N-terminal domain-containing protein</fullName>
    </recommendedName>
</protein>
<proteinExistence type="inferred from homology"/>
<evidence type="ECO:0000256" key="1">
    <source>
        <dbReference type="ARBA" id="ARBA00001913"/>
    </source>
</evidence>
<comment type="similarity">
    <text evidence="2">Belongs to the sulfatase family.</text>
</comment>
<dbReference type="InterPro" id="IPR024607">
    <property type="entry name" value="Sulfatase_CS"/>
</dbReference>
<dbReference type="PANTHER" id="PTHR42693:SF2">
    <property type="entry name" value="ARYLSULFATASE F"/>
    <property type="match status" value="1"/>
</dbReference>
<dbReference type="Proteomes" id="UP000551758">
    <property type="component" value="Unassembled WGS sequence"/>
</dbReference>